<accession>A0ABT6QZA4</accession>
<comment type="subcellular location">
    <subcellularLocation>
        <location evidence="3">Cytoplasm</location>
    </subcellularLocation>
</comment>
<dbReference type="EMBL" id="JASBQV010000003">
    <property type="protein sequence ID" value="MDI3234020.1"/>
    <property type="molecule type" value="Genomic_DNA"/>
</dbReference>
<name>A0ABT6QZA4_9BACL</name>
<comment type="caution">
    <text evidence="7">The sequence shown here is derived from an EMBL/GenBank/DDBJ whole genome shotgun (WGS) entry which is preliminary data.</text>
</comment>
<dbReference type="PROSITE" id="PS01071">
    <property type="entry name" value="GRPE"/>
    <property type="match status" value="1"/>
</dbReference>
<keyword evidence="8" id="KW-1185">Reference proteome</keyword>
<sequence length="187" mass="21086">MEEKEQNQNLNNNEEVTEQATETVEVTEEEVVQADLVEETPAPDFEAQLAEAKASELRLRADFDNFKRRNRIEAENRAKYSSQAIVEKLLPLVDNLDRALQIESDNEETKSVLAGVEMVKRQLVETLQNEGVVEIPAVGEAFDPNLHQAVVQEASDEHESGVVTAEFQKGYKLHDRVIRPSMVKVAE</sequence>
<evidence type="ECO:0000256" key="1">
    <source>
        <dbReference type="ARBA" id="ARBA00009054"/>
    </source>
</evidence>
<dbReference type="SUPFAM" id="SSF51064">
    <property type="entry name" value="Head domain of nucleotide exchange factor GrpE"/>
    <property type="match status" value="1"/>
</dbReference>
<feature type="compositionally biased region" description="Low complexity" evidence="6">
    <location>
        <begin position="7"/>
        <end position="24"/>
    </location>
</feature>
<gene>
    <name evidence="3 7" type="primary">grpE</name>
    <name evidence="7" type="ORF">QK289_03285</name>
</gene>
<keyword evidence="3 4" id="KW-0346">Stress response</keyword>
<comment type="function">
    <text evidence="3 4">Participates actively in the response to hyperosmotic and heat shock by preventing the aggregation of stress-denatured proteins, in association with DnaK and GrpE. It is the nucleotide exchange factor for DnaK and may function as a thermosensor. Unfolded proteins bind initially to DnaJ; upon interaction with the DnaJ-bound protein, DnaK hydrolyzes its bound ATP, resulting in the formation of a stable complex. GrpE releases ADP from DnaK; ATP binding to DnaK triggers the release of the substrate protein, thus completing the reaction cycle. Several rounds of ATP-dependent interactions between DnaJ, DnaK and GrpE are required for fully efficient folding.</text>
</comment>
<dbReference type="InterPro" id="IPR009012">
    <property type="entry name" value="GrpE_head"/>
</dbReference>
<dbReference type="InterPro" id="IPR013805">
    <property type="entry name" value="GrpE_CC"/>
</dbReference>
<dbReference type="Gene3D" id="2.30.22.10">
    <property type="entry name" value="Head domain of nucleotide exchange factor GrpE"/>
    <property type="match status" value="1"/>
</dbReference>
<comment type="subunit">
    <text evidence="3">Homodimer.</text>
</comment>
<evidence type="ECO:0000256" key="4">
    <source>
        <dbReference type="RuleBase" id="RU000639"/>
    </source>
</evidence>
<dbReference type="NCBIfam" id="NF010738">
    <property type="entry name" value="PRK14140.1"/>
    <property type="match status" value="1"/>
</dbReference>
<reference evidence="7 8" key="1">
    <citation type="submission" date="2023-04" db="EMBL/GenBank/DDBJ databases">
        <title>Antarctic isolates genomes.</title>
        <authorList>
            <person name="Dimov S.G."/>
        </authorList>
    </citation>
    <scope>NUCLEOTIDE SEQUENCE [LARGE SCALE GENOMIC DNA]</scope>
    <source>
        <strain evidence="7 8">AL19</strain>
    </source>
</reference>
<comment type="similarity">
    <text evidence="1 3 5">Belongs to the GrpE family.</text>
</comment>
<dbReference type="PANTHER" id="PTHR21237">
    <property type="entry name" value="GRPE PROTEIN"/>
    <property type="match status" value="1"/>
</dbReference>
<dbReference type="HAMAP" id="MF_01151">
    <property type="entry name" value="GrpE"/>
    <property type="match status" value="1"/>
</dbReference>
<dbReference type="Proteomes" id="UP001243286">
    <property type="component" value="Unassembled WGS sequence"/>
</dbReference>
<dbReference type="Gene3D" id="3.90.20.20">
    <property type="match status" value="1"/>
</dbReference>
<dbReference type="CDD" id="cd00446">
    <property type="entry name" value="GrpE"/>
    <property type="match status" value="1"/>
</dbReference>
<keyword evidence="2 3" id="KW-0143">Chaperone</keyword>
<protein>
    <recommendedName>
        <fullName evidence="3 4">Protein GrpE</fullName>
    </recommendedName>
    <alternativeName>
        <fullName evidence="3">HSP-70 cofactor</fullName>
    </alternativeName>
</protein>
<dbReference type="PANTHER" id="PTHR21237:SF23">
    <property type="entry name" value="GRPE PROTEIN HOMOLOG, MITOCHONDRIAL"/>
    <property type="match status" value="1"/>
</dbReference>
<dbReference type="InterPro" id="IPR000740">
    <property type="entry name" value="GrpE"/>
</dbReference>
<evidence type="ECO:0000256" key="3">
    <source>
        <dbReference type="HAMAP-Rule" id="MF_01151"/>
    </source>
</evidence>
<dbReference type="RefSeq" id="WP_014969766.1">
    <property type="nucleotide sequence ID" value="NZ_JANJYY010000003.1"/>
</dbReference>
<organism evidence="7 8">
    <name type="scientific">Exiguobacterium antarcticum</name>
    <dbReference type="NCBI Taxonomy" id="132920"/>
    <lineage>
        <taxon>Bacteria</taxon>
        <taxon>Bacillati</taxon>
        <taxon>Bacillota</taxon>
        <taxon>Bacilli</taxon>
        <taxon>Bacillales</taxon>
        <taxon>Bacillales Family XII. Incertae Sedis</taxon>
        <taxon>Exiguobacterium</taxon>
    </lineage>
</organism>
<keyword evidence="3" id="KW-0963">Cytoplasm</keyword>
<proteinExistence type="inferred from homology"/>
<evidence type="ECO:0000256" key="6">
    <source>
        <dbReference type="SAM" id="MobiDB-lite"/>
    </source>
</evidence>
<dbReference type="SUPFAM" id="SSF58014">
    <property type="entry name" value="Coiled-coil domain of nucleotide exchange factor GrpE"/>
    <property type="match status" value="1"/>
</dbReference>
<dbReference type="PRINTS" id="PR00773">
    <property type="entry name" value="GRPEPROTEIN"/>
</dbReference>
<feature type="region of interest" description="Disordered" evidence="6">
    <location>
        <begin position="1"/>
        <end position="28"/>
    </location>
</feature>
<dbReference type="Pfam" id="PF01025">
    <property type="entry name" value="GrpE"/>
    <property type="match status" value="1"/>
</dbReference>
<evidence type="ECO:0000256" key="2">
    <source>
        <dbReference type="ARBA" id="ARBA00023186"/>
    </source>
</evidence>
<evidence type="ECO:0000256" key="5">
    <source>
        <dbReference type="RuleBase" id="RU004478"/>
    </source>
</evidence>
<evidence type="ECO:0000313" key="8">
    <source>
        <dbReference type="Proteomes" id="UP001243286"/>
    </source>
</evidence>
<evidence type="ECO:0000313" key="7">
    <source>
        <dbReference type="EMBL" id="MDI3234020.1"/>
    </source>
</evidence>